<dbReference type="STRING" id="103827.A0A0N5CJ61"/>
<sequence length="145" mass="16436">MVPGKEIVQDLITESKLGVDIKCSTKNVTQDFKLLTDEQGRNKKKVLCRRCKGEVFAALHAKLINGKEPKMLKEMSVGGKLGQQCEKTDVWWFTSNEYDFETIGFMTLDGGLNALMCGDCEFGPIGWRTRDNKNFWVAAERMDYA</sequence>
<protein>
    <submittedName>
        <fullName evidence="6">Guanine nucleotide exchange factor MSS4 homolog</fullName>
    </submittedName>
</protein>
<dbReference type="Pfam" id="PF04421">
    <property type="entry name" value="Mss4"/>
    <property type="match status" value="1"/>
</dbReference>
<keyword evidence="1" id="KW-0813">Transport</keyword>
<evidence type="ECO:0000313" key="5">
    <source>
        <dbReference type="Proteomes" id="UP000276776"/>
    </source>
</evidence>
<organism evidence="6">
    <name type="scientific">Thelazia callipaeda</name>
    <name type="common">Oriental eyeworm</name>
    <name type="synonym">Parasitic nematode</name>
    <dbReference type="NCBI Taxonomy" id="103827"/>
    <lineage>
        <taxon>Eukaryota</taxon>
        <taxon>Metazoa</taxon>
        <taxon>Ecdysozoa</taxon>
        <taxon>Nematoda</taxon>
        <taxon>Chromadorea</taxon>
        <taxon>Rhabditida</taxon>
        <taxon>Spirurina</taxon>
        <taxon>Spiruromorpha</taxon>
        <taxon>Thelazioidea</taxon>
        <taxon>Thelaziidae</taxon>
        <taxon>Thelazia</taxon>
    </lineage>
</organism>
<keyword evidence="5" id="KW-1185">Reference proteome</keyword>
<dbReference type="PANTHER" id="PTHR13276">
    <property type="entry name" value="GUANINE NUCLEOTIDE EXCHANGE FACTOR MSS4"/>
    <property type="match status" value="1"/>
</dbReference>
<proteinExistence type="predicted"/>
<dbReference type="PROSITE" id="PS51796">
    <property type="entry name" value="MSS4"/>
    <property type="match status" value="1"/>
</dbReference>
<evidence type="ECO:0000313" key="4">
    <source>
        <dbReference type="EMBL" id="VDM94870.1"/>
    </source>
</evidence>
<dbReference type="InterPro" id="IPR011057">
    <property type="entry name" value="Mss4-like_sf"/>
</dbReference>
<dbReference type="Gene3D" id="2.170.150.10">
    <property type="entry name" value="Metal Binding Protein, Guanine Nucleotide Exchange Factor, Chain A"/>
    <property type="match status" value="1"/>
</dbReference>
<evidence type="ECO:0000256" key="2">
    <source>
        <dbReference type="ARBA" id="ARBA00022658"/>
    </source>
</evidence>
<evidence type="ECO:0000256" key="3">
    <source>
        <dbReference type="ARBA" id="ARBA00022927"/>
    </source>
</evidence>
<accession>A0A0N5CJ61</accession>
<keyword evidence="3" id="KW-0653">Protein transport</keyword>
<dbReference type="AlphaFoldDB" id="A0A0N5CJ61"/>
<dbReference type="GO" id="GO:0016020">
    <property type="term" value="C:membrane"/>
    <property type="evidence" value="ECO:0007669"/>
    <property type="project" value="TreeGrafter"/>
</dbReference>
<dbReference type="GO" id="GO:0005085">
    <property type="term" value="F:guanyl-nucleotide exchange factor activity"/>
    <property type="evidence" value="ECO:0007669"/>
    <property type="project" value="UniProtKB-KW"/>
</dbReference>
<evidence type="ECO:0000256" key="1">
    <source>
        <dbReference type="ARBA" id="ARBA00022448"/>
    </source>
</evidence>
<dbReference type="WBParaSite" id="TCLT_0000005101-mRNA-1">
    <property type="protein sequence ID" value="TCLT_0000005101-mRNA-1"/>
    <property type="gene ID" value="TCLT_0000005101"/>
</dbReference>
<dbReference type="OrthoDB" id="30840at2759"/>
<reference evidence="4 5" key="2">
    <citation type="submission" date="2018-11" db="EMBL/GenBank/DDBJ databases">
        <authorList>
            <consortium name="Pathogen Informatics"/>
        </authorList>
    </citation>
    <scope>NUCLEOTIDE SEQUENCE [LARGE SCALE GENOMIC DNA]</scope>
</reference>
<dbReference type="GO" id="GO:0007264">
    <property type="term" value="P:small GTPase-mediated signal transduction"/>
    <property type="evidence" value="ECO:0007669"/>
    <property type="project" value="InterPro"/>
</dbReference>
<evidence type="ECO:0000313" key="6">
    <source>
        <dbReference type="WBParaSite" id="TCLT_0000005101-mRNA-1"/>
    </source>
</evidence>
<reference evidence="6" key="1">
    <citation type="submission" date="2017-02" db="UniProtKB">
        <authorList>
            <consortium name="WormBaseParasite"/>
        </authorList>
    </citation>
    <scope>IDENTIFICATION</scope>
</reference>
<dbReference type="Proteomes" id="UP000276776">
    <property type="component" value="Unassembled WGS sequence"/>
</dbReference>
<dbReference type="GO" id="GO:0008270">
    <property type="term" value="F:zinc ion binding"/>
    <property type="evidence" value="ECO:0007669"/>
    <property type="project" value="TreeGrafter"/>
</dbReference>
<name>A0A0N5CJ61_THECL</name>
<dbReference type="EMBL" id="UYYF01000003">
    <property type="protein sequence ID" value="VDM94870.1"/>
    <property type="molecule type" value="Genomic_DNA"/>
</dbReference>
<dbReference type="GO" id="GO:0005829">
    <property type="term" value="C:cytosol"/>
    <property type="evidence" value="ECO:0007669"/>
    <property type="project" value="TreeGrafter"/>
</dbReference>
<dbReference type="PANTHER" id="PTHR13276:SF3">
    <property type="entry name" value="MSS4-LIKE PROTEIN"/>
    <property type="match status" value="1"/>
</dbReference>
<keyword evidence="2" id="KW-0344">Guanine-nucleotide releasing factor</keyword>
<dbReference type="GO" id="GO:0006892">
    <property type="term" value="P:post-Golgi vesicle-mediated transport"/>
    <property type="evidence" value="ECO:0007669"/>
    <property type="project" value="TreeGrafter"/>
</dbReference>
<dbReference type="InterPro" id="IPR011323">
    <property type="entry name" value="Mss4/transl-control_tumour"/>
</dbReference>
<dbReference type="GO" id="GO:0015031">
    <property type="term" value="P:protein transport"/>
    <property type="evidence" value="ECO:0007669"/>
    <property type="project" value="UniProtKB-KW"/>
</dbReference>
<dbReference type="InterPro" id="IPR007515">
    <property type="entry name" value="Mss4"/>
</dbReference>
<dbReference type="SUPFAM" id="SSF51316">
    <property type="entry name" value="Mss4-like"/>
    <property type="match status" value="1"/>
</dbReference>
<gene>
    <name evidence="4" type="ORF">TCLT_LOCUS52</name>
</gene>
<dbReference type="OMA" id="MCGDCEF"/>